<name>A0A8J4ABP6_9ACTN</name>
<reference evidence="3" key="1">
    <citation type="journal article" date="2021" name="Int. J. Syst. Evol. Microbiol.">
        <title>Actinocatenispora comari sp. nov., an endophytic actinomycete isolated from aerial parts of Comarum salesowianum.</title>
        <authorList>
            <person name="Oyunbileg N."/>
            <person name="Iizaka Y."/>
            <person name="Hamada M."/>
            <person name="Davaapurev B.O."/>
            <person name="Fukumoto A."/>
            <person name="Tsetseg B."/>
            <person name="Kato F."/>
            <person name="Tamura T."/>
            <person name="Batkhuu J."/>
            <person name="Anzai Y."/>
        </authorList>
    </citation>
    <scope>NUCLEOTIDE SEQUENCE [LARGE SCALE GENOMIC DNA]</scope>
    <source>
        <strain evidence="3">NUM-2625</strain>
    </source>
</reference>
<feature type="compositionally biased region" description="Basic residues" evidence="1">
    <location>
        <begin position="1"/>
        <end position="13"/>
    </location>
</feature>
<accession>A0A8J4ABP6</accession>
<dbReference type="AlphaFoldDB" id="A0A8J4ABP6"/>
<dbReference type="EMBL" id="BOPO01000053">
    <property type="protein sequence ID" value="GIL27735.1"/>
    <property type="molecule type" value="Genomic_DNA"/>
</dbReference>
<evidence type="ECO:0000256" key="1">
    <source>
        <dbReference type="SAM" id="MobiDB-lite"/>
    </source>
</evidence>
<feature type="region of interest" description="Disordered" evidence="1">
    <location>
        <begin position="66"/>
        <end position="93"/>
    </location>
</feature>
<gene>
    <name evidence="2" type="ORF">NUM_29890</name>
</gene>
<dbReference type="Proteomes" id="UP000614996">
    <property type="component" value="Unassembled WGS sequence"/>
</dbReference>
<proteinExistence type="predicted"/>
<feature type="region of interest" description="Disordered" evidence="1">
    <location>
        <begin position="1"/>
        <end position="27"/>
    </location>
</feature>
<protein>
    <submittedName>
        <fullName evidence="2">Uncharacterized protein</fullName>
    </submittedName>
</protein>
<evidence type="ECO:0000313" key="2">
    <source>
        <dbReference type="EMBL" id="GIL27735.1"/>
    </source>
</evidence>
<sequence length="93" mass="10407">MRAAGKVRHRPSRFRSAEHLDADQQGDDVYVPLQLRNRPGTFGPMGIVLQAPADSERRAVFEIRRDHDATAAHLPRRTRRVGPTAAPEAMAVR</sequence>
<organism evidence="2 3">
    <name type="scientific">Actinocatenispora comari</name>
    <dbReference type="NCBI Taxonomy" id="2807577"/>
    <lineage>
        <taxon>Bacteria</taxon>
        <taxon>Bacillati</taxon>
        <taxon>Actinomycetota</taxon>
        <taxon>Actinomycetes</taxon>
        <taxon>Micromonosporales</taxon>
        <taxon>Micromonosporaceae</taxon>
        <taxon>Actinocatenispora</taxon>
    </lineage>
</organism>
<keyword evidence="3" id="KW-1185">Reference proteome</keyword>
<comment type="caution">
    <text evidence="2">The sequence shown here is derived from an EMBL/GenBank/DDBJ whole genome shotgun (WGS) entry which is preliminary data.</text>
</comment>
<evidence type="ECO:0000313" key="3">
    <source>
        <dbReference type="Proteomes" id="UP000614996"/>
    </source>
</evidence>